<proteinExistence type="predicted"/>
<protein>
    <submittedName>
        <fullName evidence="2">Uncharacterized protein</fullName>
    </submittedName>
</protein>
<dbReference type="STRING" id="1798373.A2154_04740"/>
<keyword evidence="1" id="KW-1133">Transmembrane helix</keyword>
<name>A0A1F5Z7U0_9BACT</name>
<accession>A0A1F5Z7U0</accession>
<dbReference type="AlphaFoldDB" id="A0A1F5Z7U0"/>
<keyword evidence="1" id="KW-0812">Transmembrane</keyword>
<keyword evidence="1" id="KW-0472">Membrane</keyword>
<gene>
    <name evidence="2" type="ORF">A2154_04740</name>
</gene>
<feature type="transmembrane region" description="Helical" evidence="1">
    <location>
        <begin position="20"/>
        <end position="39"/>
    </location>
</feature>
<dbReference type="Proteomes" id="UP000176854">
    <property type="component" value="Unassembled WGS sequence"/>
</dbReference>
<comment type="caution">
    <text evidence="2">The sequence shown here is derived from an EMBL/GenBank/DDBJ whole genome shotgun (WGS) entry which is preliminary data.</text>
</comment>
<evidence type="ECO:0000256" key="1">
    <source>
        <dbReference type="SAM" id="Phobius"/>
    </source>
</evidence>
<evidence type="ECO:0000313" key="2">
    <source>
        <dbReference type="EMBL" id="OGG08453.1"/>
    </source>
</evidence>
<organism evidence="2 3">
    <name type="scientific">Candidatus Gottesmanbacteria bacterium RBG_16_43_7</name>
    <dbReference type="NCBI Taxonomy" id="1798373"/>
    <lineage>
        <taxon>Bacteria</taxon>
        <taxon>Candidatus Gottesmaniibacteriota</taxon>
    </lineage>
</organism>
<reference evidence="2 3" key="1">
    <citation type="journal article" date="2016" name="Nat. Commun.">
        <title>Thousands of microbial genomes shed light on interconnected biogeochemical processes in an aquifer system.</title>
        <authorList>
            <person name="Anantharaman K."/>
            <person name="Brown C.T."/>
            <person name="Hug L.A."/>
            <person name="Sharon I."/>
            <person name="Castelle C.J."/>
            <person name="Probst A.J."/>
            <person name="Thomas B.C."/>
            <person name="Singh A."/>
            <person name="Wilkins M.J."/>
            <person name="Karaoz U."/>
            <person name="Brodie E.L."/>
            <person name="Williams K.H."/>
            <person name="Hubbard S.S."/>
            <person name="Banfield J.F."/>
        </authorList>
    </citation>
    <scope>NUCLEOTIDE SEQUENCE [LARGE SCALE GENOMIC DNA]</scope>
</reference>
<sequence>MSVIDIATNGVHPDFDLGELLLDIGVNYYIWMALYKFILKHDYDPIAGRGYRMTLFPGYEVDRAIILQAMTRTKTYVDLIDNKR</sequence>
<evidence type="ECO:0000313" key="3">
    <source>
        <dbReference type="Proteomes" id="UP000176854"/>
    </source>
</evidence>
<dbReference type="EMBL" id="MFJC01000066">
    <property type="protein sequence ID" value="OGG08453.1"/>
    <property type="molecule type" value="Genomic_DNA"/>
</dbReference>